<reference evidence="7 8" key="2">
    <citation type="submission" date="2018-11" db="EMBL/GenBank/DDBJ databases">
        <authorList>
            <consortium name="Pathogen Informatics"/>
        </authorList>
    </citation>
    <scope>NUCLEOTIDE SEQUENCE [LARGE SCALE GENOMIC DNA]</scope>
</reference>
<organism evidence="9">
    <name type="scientific">Onchocerca flexuosa</name>
    <dbReference type="NCBI Taxonomy" id="387005"/>
    <lineage>
        <taxon>Eukaryota</taxon>
        <taxon>Metazoa</taxon>
        <taxon>Ecdysozoa</taxon>
        <taxon>Nematoda</taxon>
        <taxon>Chromadorea</taxon>
        <taxon>Rhabditida</taxon>
        <taxon>Spirurina</taxon>
        <taxon>Spiruromorpha</taxon>
        <taxon>Filarioidea</taxon>
        <taxon>Onchocercidae</taxon>
        <taxon>Onchocerca</taxon>
    </lineage>
</organism>
<evidence type="ECO:0000256" key="5">
    <source>
        <dbReference type="ARBA" id="ARBA00023319"/>
    </source>
</evidence>
<reference evidence="9" key="1">
    <citation type="submission" date="2016-06" db="UniProtKB">
        <authorList>
            <consortium name="WormBaseParasite"/>
        </authorList>
    </citation>
    <scope>IDENTIFICATION</scope>
</reference>
<evidence type="ECO:0000313" key="7">
    <source>
        <dbReference type="EMBL" id="VDP14417.1"/>
    </source>
</evidence>
<dbReference type="PANTHER" id="PTHR11640">
    <property type="entry name" value="NEPHRIN"/>
    <property type="match status" value="1"/>
</dbReference>
<dbReference type="InterPro" id="IPR036179">
    <property type="entry name" value="Ig-like_dom_sf"/>
</dbReference>
<dbReference type="InterPro" id="IPR007110">
    <property type="entry name" value="Ig-like_dom"/>
</dbReference>
<keyword evidence="5" id="KW-0393">Immunoglobulin domain</keyword>
<dbReference type="GO" id="GO:0098609">
    <property type="term" value="P:cell-cell adhesion"/>
    <property type="evidence" value="ECO:0007669"/>
    <property type="project" value="TreeGrafter"/>
</dbReference>
<dbReference type="PANTHER" id="PTHR11640:SF134">
    <property type="entry name" value="ECHINOID, ISOFORM A-RELATED"/>
    <property type="match status" value="1"/>
</dbReference>
<evidence type="ECO:0000256" key="3">
    <source>
        <dbReference type="ARBA" id="ARBA00023157"/>
    </source>
</evidence>
<keyword evidence="2" id="KW-0472">Membrane</keyword>
<dbReference type="Gene3D" id="2.60.40.10">
    <property type="entry name" value="Immunoglobulins"/>
    <property type="match status" value="2"/>
</dbReference>
<dbReference type="SUPFAM" id="SSF48726">
    <property type="entry name" value="Immunoglobulin"/>
    <property type="match status" value="2"/>
</dbReference>
<protein>
    <submittedName>
        <fullName evidence="9">Nephrin</fullName>
    </submittedName>
</protein>
<evidence type="ECO:0000313" key="8">
    <source>
        <dbReference type="Proteomes" id="UP000267606"/>
    </source>
</evidence>
<dbReference type="InterPro" id="IPR051275">
    <property type="entry name" value="Cell_adhesion_signaling"/>
</dbReference>
<evidence type="ECO:0000256" key="2">
    <source>
        <dbReference type="ARBA" id="ARBA00023136"/>
    </source>
</evidence>
<keyword evidence="8" id="KW-1185">Reference proteome</keyword>
<dbReference type="GO" id="GO:0005911">
    <property type="term" value="C:cell-cell junction"/>
    <property type="evidence" value="ECO:0007669"/>
    <property type="project" value="TreeGrafter"/>
</dbReference>
<dbReference type="WBParaSite" id="OFLC_0001369301-mRNA-1">
    <property type="protein sequence ID" value="OFLC_0001369301-mRNA-1"/>
    <property type="gene ID" value="OFLC_0001369301"/>
</dbReference>
<dbReference type="SMART" id="SM00409">
    <property type="entry name" value="IG"/>
    <property type="match status" value="2"/>
</dbReference>
<evidence type="ECO:0000313" key="9">
    <source>
        <dbReference type="WBParaSite" id="OFLC_0001369301-mRNA-1"/>
    </source>
</evidence>
<proteinExistence type="predicted"/>
<dbReference type="GO" id="GO:0050839">
    <property type="term" value="F:cell adhesion molecule binding"/>
    <property type="evidence" value="ECO:0007669"/>
    <property type="project" value="TreeGrafter"/>
</dbReference>
<evidence type="ECO:0000256" key="4">
    <source>
        <dbReference type="ARBA" id="ARBA00023180"/>
    </source>
</evidence>
<accession>A0A183I1T0</accession>
<dbReference type="EMBL" id="UZAJ01040340">
    <property type="protein sequence ID" value="VDP14417.1"/>
    <property type="molecule type" value="Genomic_DNA"/>
</dbReference>
<keyword evidence="3" id="KW-1015">Disulfide bond</keyword>
<dbReference type="STRING" id="387005.A0A183I1T0"/>
<evidence type="ECO:0000259" key="6">
    <source>
        <dbReference type="PROSITE" id="PS50835"/>
    </source>
</evidence>
<dbReference type="PROSITE" id="PS50835">
    <property type="entry name" value="IG_LIKE"/>
    <property type="match status" value="2"/>
</dbReference>
<dbReference type="Proteomes" id="UP000267606">
    <property type="component" value="Unassembled WGS sequence"/>
</dbReference>
<keyword evidence="4" id="KW-0325">Glycoprotein</keyword>
<gene>
    <name evidence="7" type="ORF">OFLC_LOCUS13692</name>
</gene>
<name>A0A183I1T0_9BILA</name>
<comment type="subcellular location">
    <subcellularLocation>
        <location evidence="1">Membrane</location>
        <topology evidence="1">Single-pass type I membrane protein</topology>
    </subcellularLocation>
</comment>
<dbReference type="InterPro" id="IPR003599">
    <property type="entry name" value="Ig_sub"/>
</dbReference>
<feature type="domain" description="Ig-like" evidence="6">
    <location>
        <begin position="193"/>
        <end position="261"/>
    </location>
</feature>
<evidence type="ECO:0000256" key="1">
    <source>
        <dbReference type="ARBA" id="ARBA00004479"/>
    </source>
</evidence>
<feature type="domain" description="Ig-like" evidence="6">
    <location>
        <begin position="11"/>
        <end position="107"/>
    </location>
</feature>
<dbReference type="GO" id="GO:0005886">
    <property type="term" value="C:plasma membrane"/>
    <property type="evidence" value="ECO:0007669"/>
    <property type="project" value="TreeGrafter"/>
</dbReference>
<dbReference type="InterPro" id="IPR013783">
    <property type="entry name" value="Ig-like_fold"/>
</dbReference>
<dbReference type="AlphaFoldDB" id="A0A183I1T0"/>
<dbReference type="Pfam" id="PF13927">
    <property type="entry name" value="Ig_3"/>
    <property type="match status" value="1"/>
</dbReference>
<sequence>MDCPRMKCMEPEKPIITRQPSGAVQEGELVTIECQTKGGNPPPSFLWVFNNRSVVPEDWYHVRSSISPDRPSVSILQWRINAEDNEAYLNCQIWNEAMPKDEHKDASTTRLNASAVIFKVLYGPRVHVGPVYDYNVEEGERVELTCSANTVNTLTVRSKKSKSIKRMGQAFTVIDVYFFHFAIKNINNVLRRPGEALIRASSDVIAVGGETTLSCIAVDVGSPEAEYRWLTPSSSGKYKERKTPIYTLEHATLADNGDYRCMPFNRIGDGVEGILTIKVSKILH</sequence>